<keyword evidence="2" id="KW-0472">Membrane</keyword>
<sequence>MPTAPQKPGFFLPILAGATWRDRVIACLGAFAGICVTYLLCRLTPGSLTGDMAHLPYLVAPMGASAVLLFAVPASPLAQPWPIIGGNTISAAIGILVALLLPDPILAAGIAVALAIAVMSLCRCLHPPGGAAALLAVLGGHNVTDAGLLFALDPVAINAVLITLVGLGYHRLLKHNYPHKPLAAPVNTHGTTDAVPGLRIGFTAGDIDGALADLGEAFDIDRADLDQLLSRVELRALERSHGNLTCADIMSRDIVHVAPTTAIDEARALLLQRNLRMLPVVDSAGKVLGTVGLRELLKADADVAAVMSAAWTTTAEKPAIDLIAPLTDGKTHAAVITDAAHHLVGVVTQTDLLATLGRVPVAD</sequence>
<dbReference type="InterPro" id="IPR046342">
    <property type="entry name" value="CBS_dom_sf"/>
</dbReference>
<proteinExistence type="predicted"/>
<dbReference type="Pfam" id="PF04982">
    <property type="entry name" value="TM_HPP"/>
    <property type="match status" value="1"/>
</dbReference>
<feature type="transmembrane region" description="Helical" evidence="2">
    <location>
        <begin position="106"/>
        <end position="126"/>
    </location>
</feature>
<evidence type="ECO:0000313" key="4">
    <source>
        <dbReference type="EMBL" id="MDY0871659.1"/>
    </source>
</evidence>
<keyword evidence="2" id="KW-1133">Transmembrane helix</keyword>
<dbReference type="RefSeq" id="WP_320500089.1">
    <property type="nucleotide sequence ID" value="NZ_JAXCLX010000001.1"/>
</dbReference>
<reference evidence="4 5" key="1">
    <citation type="journal article" date="2013" name="Antonie Van Leeuwenhoek">
        <title>Dongia rigui sp. nov., isolated from freshwater of a large wetland in Korea.</title>
        <authorList>
            <person name="Baik K.S."/>
            <person name="Hwang Y.M."/>
            <person name="Choi J.S."/>
            <person name="Kwon J."/>
            <person name="Seong C.N."/>
        </authorList>
    </citation>
    <scope>NUCLEOTIDE SEQUENCE [LARGE SCALE GENOMIC DNA]</scope>
    <source>
        <strain evidence="4 5">04SU4-P</strain>
    </source>
</reference>
<evidence type="ECO:0000256" key="1">
    <source>
        <dbReference type="PROSITE-ProRule" id="PRU00703"/>
    </source>
</evidence>
<dbReference type="EMBL" id="JAXCLX010000001">
    <property type="protein sequence ID" value="MDY0871659.1"/>
    <property type="molecule type" value="Genomic_DNA"/>
</dbReference>
<dbReference type="PROSITE" id="PS51371">
    <property type="entry name" value="CBS"/>
    <property type="match status" value="1"/>
</dbReference>
<name>A0ABU5DWK7_9PROT</name>
<evidence type="ECO:0000313" key="5">
    <source>
        <dbReference type="Proteomes" id="UP001271769"/>
    </source>
</evidence>
<dbReference type="PANTHER" id="PTHR33741">
    <property type="entry name" value="TRANSMEMBRANE PROTEIN DDB_G0269096-RELATED"/>
    <property type="match status" value="1"/>
</dbReference>
<feature type="transmembrane region" description="Helical" evidence="2">
    <location>
        <begin position="146"/>
        <end position="169"/>
    </location>
</feature>
<feature type="transmembrane region" description="Helical" evidence="2">
    <location>
        <begin position="81"/>
        <end position="101"/>
    </location>
</feature>
<evidence type="ECO:0000256" key="2">
    <source>
        <dbReference type="SAM" id="Phobius"/>
    </source>
</evidence>
<dbReference type="InterPro" id="IPR058581">
    <property type="entry name" value="TM_HPP"/>
</dbReference>
<keyword evidence="5" id="KW-1185">Reference proteome</keyword>
<dbReference type="InterPro" id="IPR000644">
    <property type="entry name" value="CBS_dom"/>
</dbReference>
<dbReference type="Proteomes" id="UP001271769">
    <property type="component" value="Unassembled WGS sequence"/>
</dbReference>
<protein>
    <submittedName>
        <fullName evidence="4">HPP family protein</fullName>
    </submittedName>
</protein>
<dbReference type="InterPro" id="IPR007065">
    <property type="entry name" value="HPP"/>
</dbReference>
<evidence type="ECO:0000259" key="3">
    <source>
        <dbReference type="PROSITE" id="PS51371"/>
    </source>
</evidence>
<keyword evidence="2" id="KW-0812">Transmembrane</keyword>
<dbReference type="Gene3D" id="3.10.580.10">
    <property type="entry name" value="CBS-domain"/>
    <property type="match status" value="1"/>
</dbReference>
<dbReference type="SMART" id="SM00116">
    <property type="entry name" value="CBS"/>
    <property type="match status" value="2"/>
</dbReference>
<gene>
    <name evidence="4" type="ORF">SMD31_06985</name>
</gene>
<dbReference type="SUPFAM" id="SSF54631">
    <property type="entry name" value="CBS-domain pair"/>
    <property type="match status" value="1"/>
</dbReference>
<accession>A0ABU5DWK7</accession>
<dbReference type="Pfam" id="PF00571">
    <property type="entry name" value="CBS"/>
    <property type="match status" value="1"/>
</dbReference>
<comment type="caution">
    <text evidence="4">The sequence shown here is derived from an EMBL/GenBank/DDBJ whole genome shotgun (WGS) entry which is preliminary data.</text>
</comment>
<organism evidence="4 5">
    <name type="scientific">Dongia rigui</name>
    <dbReference type="NCBI Taxonomy" id="940149"/>
    <lineage>
        <taxon>Bacteria</taxon>
        <taxon>Pseudomonadati</taxon>
        <taxon>Pseudomonadota</taxon>
        <taxon>Alphaproteobacteria</taxon>
        <taxon>Rhodospirillales</taxon>
        <taxon>Dongiaceae</taxon>
        <taxon>Dongia</taxon>
    </lineage>
</organism>
<dbReference type="PANTHER" id="PTHR33741:SF5">
    <property type="entry name" value="TRANSMEMBRANE PROTEIN DDB_G0269096-RELATED"/>
    <property type="match status" value="1"/>
</dbReference>
<keyword evidence="1" id="KW-0129">CBS domain</keyword>
<feature type="domain" description="CBS" evidence="3">
    <location>
        <begin position="250"/>
        <end position="306"/>
    </location>
</feature>
<feature type="transmembrane region" description="Helical" evidence="2">
    <location>
        <begin position="55"/>
        <end position="75"/>
    </location>
</feature>
<feature type="transmembrane region" description="Helical" evidence="2">
    <location>
        <begin position="23"/>
        <end position="43"/>
    </location>
</feature>